<reference evidence="1" key="1">
    <citation type="submission" date="2020-01" db="EMBL/GenBank/DDBJ databases">
        <authorList>
            <person name="Mishra B."/>
        </authorList>
    </citation>
    <scope>NUCLEOTIDE SEQUENCE [LARGE SCALE GENOMIC DNA]</scope>
</reference>
<comment type="caution">
    <text evidence="1">The sequence shown here is derived from an EMBL/GenBank/DDBJ whole genome shotgun (WGS) entry which is preliminary data.</text>
</comment>
<dbReference type="PANTHER" id="PTHR48221">
    <property type="entry name" value="ACYL-COA SYNTHETASE FAMILY PROTEIN"/>
    <property type="match status" value="1"/>
</dbReference>
<evidence type="ECO:0000313" key="2">
    <source>
        <dbReference type="Proteomes" id="UP000467841"/>
    </source>
</evidence>
<protein>
    <submittedName>
        <fullName evidence="1">Uncharacterized protein</fullName>
    </submittedName>
</protein>
<accession>A0A6D2LAS6</accession>
<dbReference type="OrthoDB" id="1917939at2759"/>
<dbReference type="PANTHER" id="PTHR48221:SF2">
    <property type="entry name" value="ACYL-COA SYNTHETASE FAMILY PROTEIN"/>
    <property type="match status" value="1"/>
</dbReference>
<dbReference type="EMBL" id="CACVBM020001668">
    <property type="protein sequence ID" value="CAA7057040.1"/>
    <property type="molecule type" value="Genomic_DNA"/>
</dbReference>
<dbReference type="AlphaFoldDB" id="A0A6D2LAS6"/>
<name>A0A6D2LAS6_9BRAS</name>
<dbReference type="Proteomes" id="UP000467841">
    <property type="component" value="Unassembled WGS sequence"/>
</dbReference>
<organism evidence="1 2">
    <name type="scientific">Microthlaspi erraticum</name>
    <dbReference type="NCBI Taxonomy" id="1685480"/>
    <lineage>
        <taxon>Eukaryota</taxon>
        <taxon>Viridiplantae</taxon>
        <taxon>Streptophyta</taxon>
        <taxon>Embryophyta</taxon>
        <taxon>Tracheophyta</taxon>
        <taxon>Spermatophyta</taxon>
        <taxon>Magnoliopsida</taxon>
        <taxon>eudicotyledons</taxon>
        <taxon>Gunneridae</taxon>
        <taxon>Pentapetalae</taxon>
        <taxon>rosids</taxon>
        <taxon>malvids</taxon>
        <taxon>Brassicales</taxon>
        <taxon>Brassicaceae</taxon>
        <taxon>Coluteocarpeae</taxon>
        <taxon>Microthlaspi</taxon>
    </lineage>
</organism>
<gene>
    <name evidence="1" type="ORF">MERR_LOCUS44276</name>
</gene>
<keyword evidence="2" id="KW-1185">Reference proteome</keyword>
<sequence>MCLNKELFERAEWRDIVICLAFPPSMFINTRALFHKWLLLTGLASVHEFLAGLISRIDVVTTTGRMKTEHDSS</sequence>
<evidence type="ECO:0000313" key="1">
    <source>
        <dbReference type="EMBL" id="CAA7057040.1"/>
    </source>
</evidence>
<proteinExistence type="predicted"/>